<organism evidence="3 4">
    <name type="scientific">Pseudomonas abietaniphila</name>
    <dbReference type="NCBI Taxonomy" id="89065"/>
    <lineage>
        <taxon>Bacteria</taxon>
        <taxon>Pseudomonadati</taxon>
        <taxon>Pseudomonadota</taxon>
        <taxon>Gammaproteobacteria</taxon>
        <taxon>Pseudomonadales</taxon>
        <taxon>Pseudomonadaceae</taxon>
        <taxon>Pseudomonas</taxon>
    </lineage>
</organism>
<evidence type="ECO:0000313" key="3">
    <source>
        <dbReference type="EMBL" id="SDI95119.1"/>
    </source>
</evidence>
<protein>
    <recommendedName>
        <fullName evidence="2">DUF7380 domain-containing protein</fullName>
    </recommendedName>
</protein>
<evidence type="ECO:0000313" key="4">
    <source>
        <dbReference type="Proteomes" id="UP000182894"/>
    </source>
</evidence>
<feature type="compositionally biased region" description="Polar residues" evidence="1">
    <location>
        <begin position="1"/>
        <end position="12"/>
    </location>
</feature>
<feature type="domain" description="DUF7380" evidence="2">
    <location>
        <begin position="28"/>
        <end position="206"/>
    </location>
</feature>
<sequence length="635" mass="71789">MSTETDQAAQPDTEQKPATEPNIFKLELATVADFEQTNLGSLLESIDTLEFYSLDSQLGALSKKALAEGYMGAYRAYRVLMVVCSFHFSVDRQDAFGPRLIEDGMRTPVPRDIAGEQSHVLAAIAGKIDHPLLRARVADVPWYNHRSLHQSASLAIESYCLAIDSYLNDKLSFSYEPPSGLSTKIVDLIERAFQIIAGTGKRKTPPETATTTWRRLYEQAWDLRCSSSFDRLARLGQTFHLIEWEQVAQDAEKAANDAKANDYAMAIKAVWELAANAHQQSENPEGFKRCKLMSIQQILRMRDGVDSCMSKASWTRDAIRELRSIPGMQRELEALRVELLELQAQAAHEFSTFRTPMDLSEERQGTIDIFKNLTLPDFFYRFAHLCPVPEKMALHTDVIRSQSDSLLSDLFNGGVYTDVLGRVITEVPVINLNEAPPLDWYDYKCLPYLDFHYQMWVESRVKPAARTLLTKFAVDDRHLMAIVSASPFVAPGFEQIYALGLARFLQGDMMSACHLLFPQLENSLRQVLSDAGIDSSKLDEEMFQEDRSISGLLKSRREQLESIFGVDLIYTIDLLFNFKGGPCLRHELAHGKLAPGSCYLHSSIYACWLMYYMVCLPLLPHWKTHVAPELELASL</sequence>
<gene>
    <name evidence="3" type="ORF">SAMN05216605_11988</name>
</gene>
<dbReference type="Pfam" id="PF24098">
    <property type="entry name" value="DUF7380"/>
    <property type="match status" value="1"/>
</dbReference>
<reference evidence="4" key="1">
    <citation type="submission" date="2016-10" db="EMBL/GenBank/DDBJ databases">
        <authorList>
            <person name="Varghese N."/>
            <person name="Submissions S."/>
        </authorList>
    </citation>
    <scope>NUCLEOTIDE SEQUENCE [LARGE SCALE GENOMIC DNA]</scope>
    <source>
        <strain evidence="4">ATCC 700689</strain>
    </source>
</reference>
<accession>A0A1G8PRE6</accession>
<evidence type="ECO:0000256" key="1">
    <source>
        <dbReference type="SAM" id="MobiDB-lite"/>
    </source>
</evidence>
<proteinExistence type="predicted"/>
<dbReference type="InterPro" id="IPR055804">
    <property type="entry name" value="DUF7380"/>
</dbReference>
<feature type="region of interest" description="Disordered" evidence="1">
    <location>
        <begin position="1"/>
        <end position="20"/>
    </location>
</feature>
<dbReference type="AlphaFoldDB" id="A0A1G8PRE6"/>
<dbReference type="Proteomes" id="UP000182894">
    <property type="component" value="Unassembled WGS sequence"/>
</dbReference>
<name>A0A1G8PRE6_9PSED</name>
<evidence type="ECO:0000259" key="2">
    <source>
        <dbReference type="Pfam" id="PF24098"/>
    </source>
</evidence>
<dbReference type="RefSeq" id="WP_083370775.1">
    <property type="nucleotide sequence ID" value="NZ_FNCO01000019.1"/>
</dbReference>
<dbReference type="EMBL" id="FNCO01000019">
    <property type="protein sequence ID" value="SDI95119.1"/>
    <property type="molecule type" value="Genomic_DNA"/>
</dbReference>
<keyword evidence="4" id="KW-1185">Reference proteome</keyword>